<evidence type="ECO:0000256" key="5">
    <source>
        <dbReference type="ARBA" id="ARBA00035245"/>
    </source>
</evidence>
<dbReference type="Pfam" id="PF00281">
    <property type="entry name" value="Ribosomal_L5"/>
    <property type="match status" value="1"/>
</dbReference>
<dbReference type="GO" id="GO:0000049">
    <property type="term" value="F:tRNA binding"/>
    <property type="evidence" value="ECO:0007669"/>
    <property type="project" value="UniProtKB-UniRule"/>
</dbReference>
<gene>
    <name evidence="7 11" type="primary">rplE</name>
    <name evidence="11" type="ORF">PBLR_14800</name>
</gene>
<sequence length="180" mass="20319">MAARLKERYLNEITPALVQKFNYTSVMQAPKVEKVVINIGMGEAVQNSKVLDTAVAELQLIAGQKPVITRAKKSIAGFKLREGMPIGVKVTLRGERMYHFLDKLFNVTLPRVRDFRGISNKAFDGRGNYTLGLKEQIIFPEIEYDKIDKVRGMDIVIVTTAKTDEESRELLTQLGMPFTK</sequence>
<dbReference type="AlphaFoldDB" id="A0A383RJA3"/>
<dbReference type="FunFam" id="3.30.1440.10:FF:000001">
    <property type="entry name" value="50S ribosomal protein L5"/>
    <property type="match status" value="1"/>
</dbReference>
<organism evidence="11 12">
    <name type="scientific">Paenibacillus alvei</name>
    <name type="common">Bacillus alvei</name>
    <dbReference type="NCBI Taxonomy" id="44250"/>
    <lineage>
        <taxon>Bacteria</taxon>
        <taxon>Bacillati</taxon>
        <taxon>Bacillota</taxon>
        <taxon>Bacilli</taxon>
        <taxon>Bacillales</taxon>
        <taxon>Paenibacillaceae</taxon>
        <taxon>Paenibacillus</taxon>
    </lineage>
</organism>
<evidence type="ECO:0000256" key="2">
    <source>
        <dbReference type="ARBA" id="ARBA00022555"/>
    </source>
</evidence>
<dbReference type="Pfam" id="PF00673">
    <property type="entry name" value="Ribosomal_L5_C"/>
    <property type="match status" value="1"/>
</dbReference>
<comment type="subunit">
    <text evidence="7">Part of the 50S ribosomal subunit; part of the 5S rRNA/L5/L18/L25 subcomplex. Contacts the 5S rRNA and the P site tRNA. Forms a bridge to the 30S subunit in the 70S ribosome.</text>
</comment>
<dbReference type="GO" id="GO:0019843">
    <property type="term" value="F:rRNA binding"/>
    <property type="evidence" value="ECO:0007669"/>
    <property type="project" value="UniProtKB-UniRule"/>
</dbReference>
<dbReference type="GO" id="GO:0006412">
    <property type="term" value="P:translation"/>
    <property type="evidence" value="ECO:0007669"/>
    <property type="project" value="UniProtKB-UniRule"/>
</dbReference>
<dbReference type="GO" id="GO:1990904">
    <property type="term" value="C:ribonucleoprotein complex"/>
    <property type="evidence" value="ECO:0007669"/>
    <property type="project" value="UniProtKB-KW"/>
</dbReference>
<accession>A0A383RJA3</accession>
<evidence type="ECO:0000256" key="4">
    <source>
        <dbReference type="ARBA" id="ARBA00023274"/>
    </source>
</evidence>
<evidence type="ECO:0000259" key="9">
    <source>
        <dbReference type="Pfam" id="PF00281"/>
    </source>
</evidence>
<dbReference type="InterPro" id="IPR031310">
    <property type="entry name" value="Ribosomal_uL5_N"/>
</dbReference>
<dbReference type="HAMAP" id="MF_01333_B">
    <property type="entry name" value="Ribosomal_uL5_B"/>
    <property type="match status" value="1"/>
</dbReference>
<keyword evidence="7" id="KW-0699">rRNA-binding</keyword>
<protein>
    <recommendedName>
        <fullName evidence="5 7">Large ribosomal subunit protein uL5</fullName>
    </recommendedName>
</protein>
<evidence type="ECO:0000256" key="6">
    <source>
        <dbReference type="ARBA" id="ARBA00058604"/>
    </source>
</evidence>
<dbReference type="EMBL" id="LS992241">
    <property type="protein sequence ID" value="SYX86376.1"/>
    <property type="molecule type" value="Genomic_DNA"/>
</dbReference>
<dbReference type="InterPro" id="IPR020929">
    <property type="entry name" value="Ribosomal_uL5_CS"/>
</dbReference>
<dbReference type="InterPro" id="IPR002132">
    <property type="entry name" value="Ribosomal_uL5"/>
</dbReference>
<keyword evidence="2 7" id="KW-0820">tRNA-binding</keyword>
<name>A0A383RJA3_PAEAL</name>
<proteinExistence type="inferred from homology"/>
<keyword evidence="4 7" id="KW-0687">Ribonucleoprotein</keyword>
<evidence type="ECO:0000256" key="1">
    <source>
        <dbReference type="ARBA" id="ARBA00008553"/>
    </source>
</evidence>
<dbReference type="RefSeq" id="WP_021259842.1">
    <property type="nucleotide sequence ID" value="NZ_LS992241.1"/>
</dbReference>
<comment type="function">
    <text evidence="7">This is 1 of the proteins that bind and probably mediate the attachment of the 5S RNA into the large ribosomal subunit, where it forms part of the central protuberance. In the 70S ribosome it contacts protein S13 of the 30S subunit (bridge B1b), connecting the 2 subunits; this bridge is implicated in subunit movement. Contacts the P site tRNA; the 5S rRNA and some of its associated proteins might help stabilize positioning of ribosome-bound tRNAs.</text>
</comment>
<reference evidence="12" key="1">
    <citation type="submission" date="2018-08" db="EMBL/GenBank/DDBJ databases">
        <authorList>
            <person name="Chevrot R."/>
        </authorList>
    </citation>
    <scope>NUCLEOTIDE SEQUENCE [LARGE SCALE GENOMIC DNA]</scope>
</reference>
<dbReference type="SUPFAM" id="SSF55282">
    <property type="entry name" value="RL5-like"/>
    <property type="match status" value="1"/>
</dbReference>
<evidence type="ECO:0000256" key="3">
    <source>
        <dbReference type="ARBA" id="ARBA00022980"/>
    </source>
</evidence>
<dbReference type="Gene3D" id="3.30.1440.10">
    <property type="match status" value="1"/>
</dbReference>
<dbReference type="InterPro" id="IPR022803">
    <property type="entry name" value="Ribosomal_uL5_dom_sf"/>
</dbReference>
<feature type="domain" description="Large ribosomal subunit protein uL5 N-terminal" evidence="9">
    <location>
        <begin position="25"/>
        <end position="81"/>
    </location>
</feature>
<dbReference type="InterPro" id="IPR020930">
    <property type="entry name" value="Ribosomal_uL5_bac-type"/>
</dbReference>
<dbReference type="PIRSF" id="PIRSF002161">
    <property type="entry name" value="Ribosomal_L5"/>
    <property type="match status" value="1"/>
</dbReference>
<dbReference type="Proteomes" id="UP000304148">
    <property type="component" value="Chromosome"/>
</dbReference>
<dbReference type="InterPro" id="IPR031309">
    <property type="entry name" value="Ribosomal_uL5_C"/>
</dbReference>
<comment type="function">
    <text evidence="6">This is one of the proteins that bind and probably mediate the attachment of the 5S RNA into the large ribosomal subunit, where it forms part of the central protuberance. In the 70S ribosome it contacts protein S13 of the 30S subunit (bridge B1b), connecting the 2 subunits; this bridge is implicated in subunit movement. Contacts the P site tRNA; the 5S rRNA and some of its associated proteins might help stabilize positioning of ribosome-bound tRNAs.</text>
</comment>
<keyword evidence="7" id="KW-0694">RNA-binding</keyword>
<dbReference type="PANTHER" id="PTHR11994">
    <property type="entry name" value="60S RIBOSOMAL PROTEIN L11-RELATED"/>
    <property type="match status" value="1"/>
</dbReference>
<evidence type="ECO:0000313" key="11">
    <source>
        <dbReference type="EMBL" id="SYX86376.1"/>
    </source>
</evidence>
<evidence type="ECO:0000256" key="7">
    <source>
        <dbReference type="HAMAP-Rule" id="MF_01333"/>
    </source>
</evidence>
<comment type="similarity">
    <text evidence="1 7 8">Belongs to the universal ribosomal protein uL5 family.</text>
</comment>
<dbReference type="GO" id="GO:0005840">
    <property type="term" value="C:ribosome"/>
    <property type="evidence" value="ECO:0007669"/>
    <property type="project" value="UniProtKB-KW"/>
</dbReference>
<feature type="domain" description="Large ribosomal subunit protein uL5 C-terminal" evidence="10">
    <location>
        <begin position="85"/>
        <end position="178"/>
    </location>
</feature>
<evidence type="ECO:0000256" key="8">
    <source>
        <dbReference type="RuleBase" id="RU003930"/>
    </source>
</evidence>
<keyword evidence="3 7" id="KW-0689">Ribosomal protein</keyword>
<dbReference type="GO" id="GO:0003735">
    <property type="term" value="F:structural constituent of ribosome"/>
    <property type="evidence" value="ECO:0007669"/>
    <property type="project" value="InterPro"/>
</dbReference>
<dbReference type="PROSITE" id="PS00358">
    <property type="entry name" value="RIBOSOMAL_L5"/>
    <property type="match status" value="1"/>
</dbReference>
<evidence type="ECO:0000313" key="12">
    <source>
        <dbReference type="Proteomes" id="UP000304148"/>
    </source>
</evidence>
<evidence type="ECO:0000259" key="10">
    <source>
        <dbReference type="Pfam" id="PF00673"/>
    </source>
</evidence>
<dbReference type="NCBIfam" id="NF000585">
    <property type="entry name" value="PRK00010.1"/>
    <property type="match status" value="1"/>
</dbReference>